<dbReference type="GO" id="GO:0008837">
    <property type="term" value="F:diaminopimelate epimerase activity"/>
    <property type="evidence" value="ECO:0007669"/>
    <property type="project" value="UniProtKB-EC"/>
</dbReference>
<accession>A0ABR9J590</accession>
<comment type="caution">
    <text evidence="10">The sequence shown here is derived from an EMBL/GenBank/DDBJ whole genome shotgun (WGS) entry which is preliminary data.</text>
</comment>
<comment type="caution">
    <text evidence="8">Lacks conserved residue(s) required for the propagation of feature annotation.</text>
</comment>
<comment type="catalytic activity">
    <reaction evidence="7 8">
        <text>(2S,6S)-2,6-diaminopimelate = meso-2,6-diaminopimelate</text>
        <dbReference type="Rhea" id="RHEA:15393"/>
        <dbReference type="ChEBI" id="CHEBI:57609"/>
        <dbReference type="ChEBI" id="CHEBI:57791"/>
        <dbReference type="EC" id="5.1.1.7"/>
    </reaction>
</comment>
<evidence type="ECO:0000313" key="11">
    <source>
        <dbReference type="Proteomes" id="UP000636579"/>
    </source>
</evidence>
<evidence type="ECO:0000256" key="3">
    <source>
        <dbReference type="ARBA" id="ARBA00013080"/>
    </source>
</evidence>
<dbReference type="PANTHER" id="PTHR31689">
    <property type="entry name" value="DIAMINOPIMELATE EPIMERASE, CHLOROPLASTIC"/>
    <property type="match status" value="1"/>
</dbReference>
<feature type="site" description="Could be important to modulate the pK values of the two catalytic cysteine residues" evidence="8">
    <location>
        <position position="259"/>
    </location>
</feature>
<feature type="binding site" evidence="8">
    <location>
        <position position="230"/>
    </location>
    <ligand>
        <name>substrate</name>
    </ligand>
</feature>
<name>A0ABR9J590_9MICC</name>
<dbReference type="InterPro" id="IPR001653">
    <property type="entry name" value="DAP_epimerase_DapF"/>
</dbReference>
<dbReference type="Pfam" id="PF01678">
    <property type="entry name" value="DAP_epimerase"/>
    <property type="match status" value="2"/>
</dbReference>
<dbReference type="Proteomes" id="UP000636579">
    <property type="component" value="Unassembled WGS sequence"/>
</dbReference>
<comment type="subcellular location">
    <subcellularLocation>
        <location evidence="8">Cytoplasm</location>
    </subcellularLocation>
</comment>
<dbReference type="EC" id="5.1.1.7" evidence="3 8"/>
<feature type="binding site" evidence="8">
    <location>
        <begin position="269"/>
        <end position="270"/>
    </location>
    <ligand>
        <name>substrate</name>
    </ligand>
</feature>
<sequence>MKENCVAHHLTGLDALAGIIVTKAHATGNDFVMLADPAGEHELEAHQVAALCDRHLGIGGDGVIRAVPAHQVFGDASVSRMLAEDPELTSTEDAPLWFMDYRNGDGSIAEMCGNGVRAFAHFLIAEDLVQLSEGQELPVLTRAGLRSVRKVPEGYAIGMGVWSFIDPELASSNASDSLVIASGLDEPRPALSISMGNPHTVVALGDTDVLEGLNLHEEPKVDPVPPHGTNVEFVVPADPLVSTDEAGEPVGRVRMRVHERGVGETMSCGTGACAAAAAVRVWASDDSVTAWKVDVPGGQVTVRFTARPDGAEDVELAGPAELVLRGTLS</sequence>
<feature type="binding site" evidence="8">
    <location>
        <position position="197"/>
    </location>
    <ligand>
        <name>substrate</name>
    </ligand>
</feature>
<dbReference type="PANTHER" id="PTHR31689:SF0">
    <property type="entry name" value="DIAMINOPIMELATE EPIMERASE"/>
    <property type="match status" value="1"/>
</dbReference>
<evidence type="ECO:0000256" key="4">
    <source>
        <dbReference type="ARBA" id="ARBA00022605"/>
    </source>
</evidence>
<evidence type="ECO:0000256" key="6">
    <source>
        <dbReference type="ARBA" id="ARBA00023235"/>
    </source>
</evidence>
<feature type="active site" evidence="9">
    <location>
        <position position="112"/>
    </location>
</feature>
<keyword evidence="4 8" id="KW-0028">Amino-acid biosynthesis</keyword>
<keyword evidence="8" id="KW-0963">Cytoplasm</keyword>
<dbReference type="SUPFAM" id="SSF54506">
    <property type="entry name" value="Diaminopimelate epimerase-like"/>
    <property type="match status" value="2"/>
</dbReference>
<evidence type="ECO:0000256" key="7">
    <source>
        <dbReference type="ARBA" id="ARBA00051712"/>
    </source>
</evidence>
<feature type="active site" description="Proton donor" evidence="8">
    <location>
        <position position="112"/>
    </location>
</feature>
<dbReference type="NCBIfam" id="TIGR00652">
    <property type="entry name" value="DapF"/>
    <property type="match status" value="1"/>
</dbReference>
<evidence type="ECO:0000256" key="8">
    <source>
        <dbReference type="HAMAP-Rule" id="MF_00197"/>
    </source>
</evidence>
<dbReference type="RefSeq" id="WP_192590838.1">
    <property type="nucleotide sequence ID" value="NZ_JADBEE010000001.1"/>
</dbReference>
<comment type="subunit">
    <text evidence="8">Homodimer.</text>
</comment>
<dbReference type="EMBL" id="JADBEE010000001">
    <property type="protein sequence ID" value="MBE1514034.1"/>
    <property type="molecule type" value="Genomic_DNA"/>
</dbReference>
<dbReference type="Gene3D" id="3.10.310.10">
    <property type="entry name" value="Diaminopimelate Epimerase, Chain A, domain 1"/>
    <property type="match status" value="2"/>
</dbReference>
<comment type="similarity">
    <text evidence="2 8">Belongs to the diaminopimelate epimerase family.</text>
</comment>
<gene>
    <name evidence="8" type="primary">dapF</name>
    <name evidence="10" type="ORF">H4W26_000789</name>
</gene>
<dbReference type="InterPro" id="IPR018510">
    <property type="entry name" value="DAP_epimerase_AS"/>
</dbReference>
<evidence type="ECO:0000256" key="1">
    <source>
        <dbReference type="ARBA" id="ARBA00005196"/>
    </source>
</evidence>
<feature type="site" description="Could be important to modulate the pK values of the two catalytic cysteine residues" evidence="8">
    <location>
        <position position="199"/>
    </location>
</feature>
<dbReference type="PROSITE" id="PS01326">
    <property type="entry name" value="DAP_EPIMERASE"/>
    <property type="match status" value="1"/>
</dbReference>
<organism evidence="10 11">
    <name type="scientific">Nesterenkonia halotolerans</name>
    <dbReference type="NCBI Taxonomy" id="225325"/>
    <lineage>
        <taxon>Bacteria</taxon>
        <taxon>Bacillati</taxon>
        <taxon>Actinomycetota</taxon>
        <taxon>Actinomycetes</taxon>
        <taxon>Micrococcales</taxon>
        <taxon>Micrococcaceae</taxon>
        <taxon>Nesterenkonia</taxon>
    </lineage>
</organism>
<evidence type="ECO:0000256" key="2">
    <source>
        <dbReference type="ARBA" id="ARBA00010219"/>
    </source>
</evidence>
<comment type="pathway">
    <text evidence="1 8">Amino-acid biosynthesis; L-lysine biosynthesis via DAP pathway; DL-2,6-diaminopimelate from LL-2,6-diaminopimelate: step 1/1.</text>
</comment>
<protein>
    <recommendedName>
        <fullName evidence="3 8">Diaminopimelate epimerase</fullName>
        <shortName evidence="8">DAP epimerase</shortName>
        <ecNumber evidence="3 8">5.1.1.7</ecNumber>
    </recommendedName>
    <alternativeName>
        <fullName evidence="8">PLP-independent amino acid racemase</fullName>
    </alternativeName>
</protein>
<comment type="function">
    <text evidence="8">Catalyzes the stereoinversion of LL-2,6-diaminopimelate (L,L-DAP) to meso-diaminopimelate (meso-DAP), a precursor of L-lysine and an essential component of the bacterial peptidoglycan.</text>
</comment>
<evidence type="ECO:0000256" key="5">
    <source>
        <dbReference type="ARBA" id="ARBA00023154"/>
    </source>
</evidence>
<evidence type="ECO:0000313" key="10">
    <source>
        <dbReference type="EMBL" id="MBE1514034.1"/>
    </source>
</evidence>
<proteinExistence type="inferred from homology"/>
<keyword evidence="11" id="KW-1185">Reference proteome</keyword>
<feature type="binding site" evidence="8">
    <location>
        <begin position="259"/>
        <end position="260"/>
    </location>
    <ligand>
        <name>substrate</name>
    </ligand>
</feature>
<evidence type="ECO:0000256" key="9">
    <source>
        <dbReference type="PROSITE-ProRule" id="PRU10125"/>
    </source>
</evidence>
<feature type="binding site" evidence="8">
    <location>
        <position position="29"/>
    </location>
    <ligand>
        <name>substrate</name>
    </ligand>
</feature>
<reference evidence="10 11" key="1">
    <citation type="submission" date="2020-10" db="EMBL/GenBank/DDBJ databases">
        <title>Sequencing the genomes of 1000 actinobacteria strains.</title>
        <authorList>
            <person name="Klenk H.-P."/>
        </authorList>
    </citation>
    <scope>NUCLEOTIDE SEQUENCE [LARGE SCALE GENOMIC DNA]</scope>
    <source>
        <strain evidence="10 11">DSM 15474</strain>
    </source>
</reference>
<feature type="binding site" evidence="8">
    <location>
        <begin position="113"/>
        <end position="114"/>
    </location>
    <ligand>
        <name>substrate</name>
    </ligand>
</feature>
<feature type="binding site" evidence="8">
    <location>
        <position position="103"/>
    </location>
    <ligand>
        <name>substrate</name>
    </ligand>
</feature>
<keyword evidence="6 8" id="KW-0413">Isomerase</keyword>
<feature type="active site" description="Proton acceptor" evidence="8">
    <location>
        <position position="268"/>
    </location>
</feature>
<keyword evidence="5 8" id="KW-0457">Lysine biosynthesis</keyword>
<dbReference type="HAMAP" id="MF_00197">
    <property type="entry name" value="DAP_epimerase"/>
    <property type="match status" value="1"/>
</dbReference>